<evidence type="ECO:0000313" key="2">
    <source>
        <dbReference type="EMBL" id="KPL70590.1"/>
    </source>
</evidence>
<reference evidence="2 3" key="1">
    <citation type="submission" date="2015-07" db="EMBL/GenBank/DDBJ databases">
        <title>Genome sequence of Leptolinea tardivitalis DSM 16556.</title>
        <authorList>
            <person name="Hemp J."/>
            <person name="Ward L.M."/>
            <person name="Pace L.A."/>
            <person name="Fischer W.W."/>
        </authorList>
    </citation>
    <scope>NUCLEOTIDE SEQUENCE [LARGE SCALE GENOMIC DNA]</scope>
    <source>
        <strain evidence="2 3">YMTK-2</strain>
    </source>
</reference>
<organism evidence="2 3">
    <name type="scientific">Leptolinea tardivitalis</name>
    <dbReference type="NCBI Taxonomy" id="229920"/>
    <lineage>
        <taxon>Bacteria</taxon>
        <taxon>Bacillati</taxon>
        <taxon>Chloroflexota</taxon>
        <taxon>Anaerolineae</taxon>
        <taxon>Anaerolineales</taxon>
        <taxon>Anaerolineaceae</taxon>
        <taxon>Leptolinea</taxon>
    </lineage>
</organism>
<evidence type="ECO:0000313" key="3">
    <source>
        <dbReference type="Proteomes" id="UP000050430"/>
    </source>
</evidence>
<feature type="transmembrane region" description="Helical" evidence="1">
    <location>
        <begin position="20"/>
        <end position="39"/>
    </location>
</feature>
<feature type="transmembrane region" description="Helical" evidence="1">
    <location>
        <begin position="185"/>
        <end position="205"/>
    </location>
</feature>
<evidence type="ECO:0008006" key="4">
    <source>
        <dbReference type="Google" id="ProtNLM"/>
    </source>
</evidence>
<dbReference type="Proteomes" id="UP000050430">
    <property type="component" value="Unassembled WGS sequence"/>
</dbReference>
<feature type="transmembrane region" description="Helical" evidence="1">
    <location>
        <begin position="51"/>
        <end position="71"/>
    </location>
</feature>
<feature type="transmembrane region" description="Helical" evidence="1">
    <location>
        <begin position="419"/>
        <end position="437"/>
    </location>
</feature>
<feature type="transmembrane region" description="Helical" evidence="1">
    <location>
        <begin position="211"/>
        <end position="229"/>
    </location>
</feature>
<accession>A0A0P6WWV0</accession>
<feature type="transmembrane region" description="Helical" evidence="1">
    <location>
        <begin position="280"/>
        <end position="300"/>
    </location>
</feature>
<dbReference type="STRING" id="229920.ADM99_15885"/>
<keyword evidence="3" id="KW-1185">Reference proteome</keyword>
<keyword evidence="1" id="KW-0812">Transmembrane</keyword>
<feature type="transmembrane region" description="Helical" evidence="1">
    <location>
        <begin position="490"/>
        <end position="507"/>
    </location>
</feature>
<feature type="transmembrane region" description="Helical" evidence="1">
    <location>
        <begin position="236"/>
        <end position="268"/>
    </location>
</feature>
<feature type="transmembrane region" description="Helical" evidence="1">
    <location>
        <begin position="158"/>
        <end position="178"/>
    </location>
</feature>
<keyword evidence="1" id="KW-0472">Membrane</keyword>
<gene>
    <name evidence="2" type="ORF">ADM99_15885</name>
</gene>
<keyword evidence="1" id="KW-1133">Transmembrane helix</keyword>
<comment type="caution">
    <text evidence="2">The sequence shown here is derived from an EMBL/GenBank/DDBJ whole genome shotgun (WGS) entry which is preliminary data.</text>
</comment>
<sequence>MFEIITMIKTNIQPNLGKILRIPLAFLVMAATFIFSAYSHVPVEIRSLSVTIRYSFVSTSICILLLTYLVLRLPEPWRLPASFTLGGALFGLALGGLWASGQSEPYVVSGLIPYNDAATYYVDASRLLDGSVLSDISSRRPISIGLLGALLGITGRNLQNATAILVFLEAVACLYLMLEVRQAKGAFAGSITFWIVFLFARRFMGTTMTETLGVALGALALAFFCRGSFRKSLPFILLGLFVLTTALNVRAGAFFILPLLVLWVGWLFRGKGWLAWKPTLLAALVVAAGFGLNSLVLRLIGNPEGLLFGNFAESLYGLASGGERWSYVYTQYSETLSLPDKERMQQIYQLSFDLIRQNPMGLVRGILHQWELLFSDTWFSVYAYVGGEDVAANRPLHLVLYALCLTALVQLVRKWKTPFYSFLLIATVGIFLSVPFVPPGDAHKMRAFAATIPIMALLPAVGVSELSHLFPWKPARDLPVEERLPAGLTGYTTLLLLFIVIAPYVALKTAVPPVIKPPVCPAGETAVTMHYNAGTSVRLIRESVLQLDWLPEFHYGRYKIFIHNLPNDEAINILSQVEPPATLMLGYDITTGKRVWLLSPTDLMPGDYGILQICGKYYETDDPDIKRYWFFYPQEIKLQP</sequence>
<proteinExistence type="predicted"/>
<evidence type="ECO:0000256" key="1">
    <source>
        <dbReference type="SAM" id="Phobius"/>
    </source>
</evidence>
<feature type="transmembrane region" description="Helical" evidence="1">
    <location>
        <begin position="83"/>
        <end position="101"/>
    </location>
</feature>
<feature type="transmembrane region" description="Helical" evidence="1">
    <location>
        <begin position="449"/>
        <end position="470"/>
    </location>
</feature>
<dbReference type="AlphaFoldDB" id="A0A0P6WWV0"/>
<dbReference type="EMBL" id="LGCK01000014">
    <property type="protein sequence ID" value="KPL70590.1"/>
    <property type="molecule type" value="Genomic_DNA"/>
</dbReference>
<name>A0A0P6WWV0_9CHLR</name>
<protein>
    <recommendedName>
        <fullName evidence="4">Glycosyltransferase RgtA/B/C/D-like domain-containing protein</fullName>
    </recommendedName>
</protein>